<keyword evidence="11 18" id="KW-0812">Transmembrane</keyword>
<keyword evidence="13 19" id="KW-1133">Transmembrane helix</keyword>
<keyword evidence="21" id="KW-1185">Reference proteome</keyword>
<comment type="similarity">
    <text evidence="5 18">Belongs to the CDS family.</text>
</comment>
<keyword evidence="9" id="KW-0444">Lipid biosynthesis</keyword>
<keyword evidence="15 19" id="KW-0472">Membrane</keyword>
<evidence type="ECO:0000256" key="4">
    <source>
        <dbReference type="ARBA" id="ARBA00005189"/>
    </source>
</evidence>
<keyword evidence="14" id="KW-0443">Lipid metabolism</keyword>
<feature type="transmembrane region" description="Helical" evidence="19">
    <location>
        <begin position="137"/>
        <end position="154"/>
    </location>
</feature>
<evidence type="ECO:0000256" key="13">
    <source>
        <dbReference type="ARBA" id="ARBA00022989"/>
    </source>
</evidence>
<dbReference type="Proteomes" id="UP001335737">
    <property type="component" value="Unassembled WGS sequence"/>
</dbReference>
<evidence type="ECO:0000313" key="21">
    <source>
        <dbReference type="Proteomes" id="UP001335737"/>
    </source>
</evidence>
<feature type="transmembrane region" description="Helical" evidence="19">
    <location>
        <begin position="109"/>
        <end position="125"/>
    </location>
</feature>
<feature type="transmembrane region" description="Helical" evidence="19">
    <location>
        <begin position="199"/>
        <end position="220"/>
    </location>
</feature>
<evidence type="ECO:0000256" key="18">
    <source>
        <dbReference type="RuleBase" id="RU003938"/>
    </source>
</evidence>
<proteinExistence type="inferred from homology"/>
<reference evidence="20 21" key="1">
    <citation type="journal article" date="2024" name="Int. J. Syst. Evol. Microbiol.">
        <title>Virgibacillus tibetensis sp. nov., isolated from salt lake on the Tibetan Plateau of China.</title>
        <authorList>
            <person name="Phurbu D."/>
            <person name="Liu Z.-X."/>
            <person name="Wang R."/>
            <person name="Zheng Y.-Y."/>
            <person name="Liu H.-C."/>
            <person name="Zhou Y.-G."/>
            <person name="Yu Y.-J."/>
            <person name="Li A.-H."/>
        </authorList>
    </citation>
    <scope>NUCLEOTIDE SEQUENCE [LARGE SCALE GENOMIC DNA]</scope>
    <source>
        <strain evidence="20 21">C22-A2</strain>
    </source>
</reference>
<dbReference type="PROSITE" id="PS01315">
    <property type="entry name" value="CDS"/>
    <property type="match status" value="1"/>
</dbReference>
<feature type="transmembrane region" description="Helical" evidence="19">
    <location>
        <begin position="77"/>
        <end position="97"/>
    </location>
</feature>
<gene>
    <name evidence="20" type="ORF">QGM71_04020</name>
</gene>
<feature type="transmembrane region" description="Helical" evidence="19">
    <location>
        <begin position="6"/>
        <end position="34"/>
    </location>
</feature>
<evidence type="ECO:0000256" key="14">
    <source>
        <dbReference type="ARBA" id="ARBA00023098"/>
    </source>
</evidence>
<dbReference type="InterPro" id="IPR000374">
    <property type="entry name" value="PC_trans"/>
</dbReference>
<evidence type="ECO:0000256" key="15">
    <source>
        <dbReference type="ARBA" id="ARBA00023136"/>
    </source>
</evidence>
<evidence type="ECO:0000256" key="6">
    <source>
        <dbReference type="ARBA" id="ARBA00012487"/>
    </source>
</evidence>
<dbReference type="PANTHER" id="PTHR46382:SF1">
    <property type="entry name" value="PHOSPHATIDATE CYTIDYLYLTRANSFERASE"/>
    <property type="match status" value="1"/>
</dbReference>
<evidence type="ECO:0000256" key="1">
    <source>
        <dbReference type="ARBA" id="ARBA00001698"/>
    </source>
</evidence>
<sequence>MKQRIITAIIALIFFLPFVIIGDWPFTVLVYVMATVGLIELMRMRNIGKYSVSSVLAIGLLWLVMLPVEADIIPTGWISKSEIIMIVVMLLLSYTVLVKNKFTFDHAGFILLATLYVGMGFFFLIETRDAQQGLGNIIYVFFIVWATDTGAYFFGRAIGKNKLWPEISPNKTIEGAVGGIVLACVTGVAYHLINPFPYSMFIIIAVTILASIAGQIGDLVESAFKRHYGVKDSGDILPGHGGILDRFDSVLFVFPLLHFIQFI</sequence>
<keyword evidence="10 18" id="KW-0808">Transferase</keyword>
<dbReference type="GO" id="GO:0004605">
    <property type="term" value="F:phosphatidate cytidylyltransferase activity"/>
    <property type="evidence" value="ECO:0007669"/>
    <property type="project" value="UniProtKB-EC"/>
</dbReference>
<comment type="subcellular location">
    <subcellularLocation>
        <location evidence="2">Cell membrane</location>
        <topology evidence="2">Multi-pass membrane protein</topology>
    </subcellularLocation>
</comment>
<name>A0ABU6KBV5_9BACI</name>
<keyword evidence="17" id="KW-1208">Phospholipid metabolism</keyword>
<comment type="pathway">
    <text evidence="3 18">Phospholipid metabolism; CDP-diacylglycerol biosynthesis; CDP-diacylglycerol from sn-glycerol 3-phosphate: step 3/3.</text>
</comment>
<evidence type="ECO:0000256" key="17">
    <source>
        <dbReference type="ARBA" id="ARBA00023264"/>
    </source>
</evidence>
<evidence type="ECO:0000313" key="20">
    <source>
        <dbReference type="EMBL" id="MEC5422660.1"/>
    </source>
</evidence>
<evidence type="ECO:0000256" key="10">
    <source>
        <dbReference type="ARBA" id="ARBA00022679"/>
    </source>
</evidence>
<evidence type="ECO:0000256" key="5">
    <source>
        <dbReference type="ARBA" id="ARBA00010185"/>
    </source>
</evidence>
<feature type="transmembrane region" description="Helical" evidence="19">
    <location>
        <begin position="175"/>
        <end position="193"/>
    </location>
</feature>
<evidence type="ECO:0000256" key="11">
    <source>
        <dbReference type="ARBA" id="ARBA00022692"/>
    </source>
</evidence>
<dbReference type="EC" id="2.7.7.41" evidence="6 18"/>
<dbReference type="PANTHER" id="PTHR46382">
    <property type="entry name" value="PHOSPHATIDATE CYTIDYLYLTRANSFERASE"/>
    <property type="match status" value="1"/>
</dbReference>
<evidence type="ECO:0000256" key="2">
    <source>
        <dbReference type="ARBA" id="ARBA00004651"/>
    </source>
</evidence>
<dbReference type="Pfam" id="PF01148">
    <property type="entry name" value="CTP_transf_1"/>
    <property type="match status" value="1"/>
</dbReference>
<evidence type="ECO:0000256" key="3">
    <source>
        <dbReference type="ARBA" id="ARBA00005119"/>
    </source>
</evidence>
<protein>
    <recommendedName>
        <fullName evidence="7 18">Phosphatidate cytidylyltransferase</fullName>
        <ecNumber evidence="6 18">2.7.7.41</ecNumber>
    </recommendedName>
</protein>
<dbReference type="EMBL" id="JARZFX010000001">
    <property type="protein sequence ID" value="MEC5422660.1"/>
    <property type="molecule type" value="Genomic_DNA"/>
</dbReference>
<comment type="catalytic activity">
    <reaction evidence="1 18">
        <text>a 1,2-diacyl-sn-glycero-3-phosphate + CTP + H(+) = a CDP-1,2-diacyl-sn-glycerol + diphosphate</text>
        <dbReference type="Rhea" id="RHEA:16229"/>
        <dbReference type="ChEBI" id="CHEBI:15378"/>
        <dbReference type="ChEBI" id="CHEBI:33019"/>
        <dbReference type="ChEBI" id="CHEBI:37563"/>
        <dbReference type="ChEBI" id="CHEBI:58332"/>
        <dbReference type="ChEBI" id="CHEBI:58608"/>
        <dbReference type="EC" id="2.7.7.41"/>
    </reaction>
</comment>
<evidence type="ECO:0000256" key="9">
    <source>
        <dbReference type="ARBA" id="ARBA00022516"/>
    </source>
</evidence>
<keyword evidence="8" id="KW-1003">Cell membrane</keyword>
<evidence type="ECO:0000256" key="7">
    <source>
        <dbReference type="ARBA" id="ARBA00019373"/>
    </source>
</evidence>
<keyword evidence="16" id="KW-0594">Phospholipid biosynthesis</keyword>
<evidence type="ECO:0000256" key="12">
    <source>
        <dbReference type="ARBA" id="ARBA00022695"/>
    </source>
</evidence>
<comment type="caution">
    <text evidence="20">The sequence shown here is derived from an EMBL/GenBank/DDBJ whole genome shotgun (WGS) entry which is preliminary data.</text>
</comment>
<keyword evidence="12 18" id="KW-0548">Nucleotidyltransferase</keyword>
<accession>A0ABU6KBV5</accession>
<evidence type="ECO:0000256" key="19">
    <source>
        <dbReference type="SAM" id="Phobius"/>
    </source>
</evidence>
<feature type="transmembrane region" description="Helical" evidence="19">
    <location>
        <begin position="46"/>
        <end position="65"/>
    </location>
</feature>
<dbReference type="RefSeq" id="WP_327606215.1">
    <property type="nucleotide sequence ID" value="NZ_JARZFX010000001.1"/>
</dbReference>
<evidence type="ECO:0000256" key="16">
    <source>
        <dbReference type="ARBA" id="ARBA00023209"/>
    </source>
</evidence>
<organism evidence="20 21">
    <name type="scientific">Virgibacillus tibetensis</name>
    <dbReference type="NCBI Taxonomy" id="3042313"/>
    <lineage>
        <taxon>Bacteria</taxon>
        <taxon>Bacillati</taxon>
        <taxon>Bacillota</taxon>
        <taxon>Bacilli</taxon>
        <taxon>Bacillales</taxon>
        <taxon>Bacillaceae</taxon>
        <taxon>Virgibacillus</taxon>
    </lineage>
</organism>
<comment type="pathway">
    <text evidence="4">Lipid metabolism.</text>
</comment>
<evidence type="ECO:0000256" key="8">
    <source>
        <dbReference type="ARBA" id="ARBA00022475"/>
    </source>
</evidence>